<dbReference type="PANTHER" id="PTHR42760">
    <property type="entry name" value="SHORT-CHAIN DEHYDROGENASES/REDUCTASES FAMILY MEMBER"/>
    <property type="match status" value="1"/>
</dbReference>
<name>A0A934QMG2_9PSEU</name>
<evidence type="ECO:0000256" key="8">
    <source>
        <dbReference type="NCBIfam" id="TIGR04316"/>
    </source>
</evidence>
<dbReference type="AlphaFoldDB" id="A0A934QMG2"/>
<keyword evidence="4" id="KW-0520">NAD</keyword>
<evidence type="ECO:0000256" key="4">
    <source>
        <dbReference type="ARBA" id="ARBA00023027"/>
    </source>
</evidence>
<evidence type="ECO:0000313" key="12">
    <source>
        <dbReference type="Proteomes" id="UP000635245"/>
    </source>
</evidence>
<dbReference type="NCBIfam" id="TIGR04316">
    <property type="entry name" value="dhbA_paeA"/>
    <property type="match status" value="1"/>
</dbReference>
<dbReference type="InterPro" id="IPR002347">
    <property type="entry name" value="SDR_fam"/>
</dbReference>
<dbReference type="InterPro" id="IPR003560">
    <property type="entry name" value="DHB_DH"/>
</dbReference>
<comment type="similarity">
    <text evidence="2 9">Belongs to the short-chain dehydrogenases/reductases (SDR) family.</text>
</comment>
<evidence type="ECO:0000256" key="2">
    <source>
        <dbReference type="ARBA" id="ARBA00006484"/>
    </source>
</evidence>
<keyword evidence="12" id="KW-1185">Reference proteome</keyword>
<evidence type="ECO:0000256" key="7">
    <source>
        <dbReference type="ARBA" id="ARBA00067530"/>
    </source>
</evidence>
<reference evidence="11" key="1">
    <citation type="submission" date="2020-12" db="EMBL/GenBank/DDBJ databases">
        <title>Prauserella sp. ASG 168, a novel actinomycete isolated from cave rock.</title>
        <authorList>
            <person name="Suriyachadkun C."/>
        </authorList>
    </citation>
    <scope>NUCLEOTIDE SEQUENCE</scope>
    <source>
        <strain evidence="11">ASG 168</strain>
    </source>
</reference>
<accession>A0A934QMG2</accession>
<dbReference type="Pfam" id="PF00106">
    <property type="entry name" value="adh_short"/>
    <property type="match status" value="1"/>
</dbReference>
<dbReference type="SMART" id="SM00822">
    <property type="entry name" value="PKS_KR"/>
    <property type="match status" value="1"/>
</dbReference>
<comment type="pathway">
    <text evidence="1">Siderophore biosynthesis.</text>
</comment>
<dbReference type="PROSITE" id="PS00061">
    <property type="entry name" value="ADH_SHORT"/>
    <property type="match status" value="1"/>
</dbReference>
<dbReference type="GO" id="GO:0019290">
    <property type="term" value="P:siderophore biosynthetic process"/>
    <property type="evidence" value="ECO:0007669"/>
    <property type="project" value="InterPro"/>
</dbReference>
<dbReference type="FunFam" id="3.40.50.720:FF:000160">
    <property type="entry name" value="2,3-dihydro-2,3-dihydroxybenzoate dehydrogenase"/>
    <property type="match status" value="1"/>
</dbReference>
<evidence type="ECO:0000256" key="6">
    <source>
        <dbReference type="ARBA" id="ARBA00066334"/>
    </source>
</evidence>
<dbReference type="PANTHER" id="PTHR42760:SF115">
    <property type="entry name" value="3-OXOACYL-[ACYL-CARRIER-PROTEIN] REDUCTASE FABG"/>
    <property type="match status" value="1"/>
</dbReference>
<dbReference type="InterPro" id="IPR057326">
    <property type="entry name" value="KR_dom"/>
</dbReference>
<gene>
    <name evidence="11" type="ORF">JHE00_02450</name>
</gene>
<dbReference type="PRINTS" id="PR00080">
    <property type="entry name" value="SDRFAMILY"/>
</dbReference>
<evidence type="ECO:0000256" key="9">
    <source>
        <dbReference type="RuleBase" id="RU000363"/>
    </source>
</evidence>
<dbReference type="PRINTS" id="PR01397">
    <property type="entry name" value="DHBDHDRGNASE"/>
</dbReference>
<sequence length="265" mass="26629">MAAVREGETGAVVTGAAQGIGAATALAFAERGLWVAAVDRDIERLGGVVADFGERGLDVRAFPADLTDPGAADAVVAEVEQACGPIGSLVNCAGVLRTGPVTELSDDDWAALFAVNATGVFSMSRAVARRMVPRGSGSIVTVSSNAGGVPRAGMAGYAASKAAATMFTKSLGLELAGHGIRCNVVAPGSTDTPMLRGMWPDGADEAESAERVIAGSPADFKIGIPLGRLARPHDVAEAIVFLCSPGAGHITLQELYVDGGAALGG</sequence>
<evidence type="ECO:0000259" key="10">
    <source>
        <dbReference type="SMART" id="SM00822"/>
    </source>
</evidence>
<evidence type="ECO:0000313" key="11">
    <source>
        <dbReference type="EMBL" id="MBK1783171.1"/>
    </source>
</evidence>
<keyword evidence="3 11" id="KW-0560">Oxidoreductase</keyword>
<dbReference type="Gene3D" id="3.40.50.720">
    <property type="entry name" value="NAD(P)-binding Rossmann-like Domain"/>
    <property type="match status" value="1"/>
</dbReference>
<dbReference type="Proteomes" id="UP000635245">
    <property type="component" value="Unassembled WGS sequence"/>
</dbReference>
<dbReference type="RefSeq" id="WP_200314281.1">
    <property type="nucleotide sequence ID" value="NZ_JAENJH010000001.1"/>
</dbReference>
<evidence type="ECO:0000256" key="5">
    <source>
        <dbReference type="ARBA" id="ARBA00052874"/>
    </source>
</evidence>
<evidence type="ECO:0000256" key="3">
    <source>
        <dbReference type="ARBA" id="ARBA00023002"/>
    </source>
</evidence>
<dbReference type="GO" id="GO:0008667">
    <property type="term" value="F:2,3-dihydro-2,3-dihydroxybenzoate dehydrogenase activity"/>
    <property type="evidence" value="ECO:0007669"/>
    <property type="project" value="UniProtKB-UniRule"/>
</dbReference>
<dbReference type="EC" id="1.3.1.28" evidence="6 8"/>
<dbReference type="InterPro" id="IPR036291">
    <property type="entry name" value="NAD(P)-bd_dom_sf"/>
</dbReference>
<proteinExistence type="inferred from homology"/>
<evidence type="ECO:0000256" key="1">
    <source>
        <dbReference type="ARBA" id="ARBA00004924"/>
    </source>
</evidence>
<organism evidence="11 12">
    <name type="scientific">Prauserella cavernicola</name>
    <dbReference type="NCBI Taxonomy" id="2800127"/>
    <lineage>
        <taxon>Bacteria</taxon>
        <taxon>Bacillati</taxon>
        <taxon>Actinomycetota</taxon>
        <taxon>Actinomycetes</taxon>
        <taxon>Pseudonocardiales</taxon>
        <taxon>Pseudonocardiaceae</taxon>
        <taxon>Prauserella</taxon>
    </lineage>
</organism>
<dbReference type="SUPFAM" id="SSF51735">
    <property type="entry name" value="NAD(P)-binding Rossmann-fold domains"/>
    <property type="match status" value="1"/>
</dbReference>
<dbReference type="GO" id="GO:0016616">
    <property type="term" value="F:oxidoreductase activity, acting on the CH-OH group of donors, NAD or NADP as acceptor"/>
    <property type="evidence" value="ECO:0007669"/>
    <property type="project" value="UniProtKB-ARBA"/>
</dbReference>
<dbReference type="InterPro" id="IPR020904">
    <property type="entry name" value="Sc_DH/Rdtase_CS"/>
</dbReference>
<protein>
    <recommendedName>
        <fullName evidence="7 8">2,3-dihydro-2,3-dihydroxybenzoate dehydrogenase</fullName>
        <ecNumber evidence="6 8">1.3.1.28</ecNumber>
    </recommendedName>
</protein>
<dbReference type="EMBL" id="JAENJH010000001">
    <property type="protein sequence ID" value="MBK1783171.1"/>
    <property type="molecule type" value="Genomic_DNA"/>
</dbReference>
<feature type="domain" description="Ketoreductase" evidence="10">
    <location>
        <begin position="10"/>
        <end position="190"/>
    </location>
</feature>
<comment type="catalytic activity">
    <reaction evidence="5">
        <text>(2S,3S)-2,3-dihydroxy-2,3-dihydrobenzoate + NAD(+) = 2,3-dihydroxybenzoate + NADH + H(+)</text>
        <dbReference type="Rhea" id="RHEA:23824"/>
        <dbReference type="ChEBI" id="CHEBI:15378"/>
        <dbReference type="ChEBI" id="CHEBI:36654"/>
        <dbReference type="ChEBI" id="CHEBI:57540"/>
        <dbReference type="ChEBI" id="CHEBI:57945"/>
        <dbReference type="ChEBI" id="CHEBI:58764"/>
        <dbReference type="EC" id="1.3.1.28"/>
    </reaction>
</comment>
<comment type="caution">
    <text evidence="11">The sequence shown here is derived from an EMBL/GenBank/DDBJ whole genome shotgun (WGS) entry which is preliminary data.</text>
</comment>